<dbReference type="KEGG" id="csq:CSCA_4745"/>
<dbReference type="AlphaFoldDB" id="A0A0E3K3R6"/>
<dbReference type="RefSeq" id="WP_029162107.1">
    <property type="nucleotide sequence ID" value="NZ_CP009933.1"/>
</dbReference>
<dbReference type="InterPro" id="IPR029063">
    <property type="entry name" value="SAM-dependent_MTases_sf"/>
</dbReference>
<feature type="domain" description="Methyltransferase" evidence="2">
    <location>
        <begin position="43"/>
        <end position="137"/>
    </location>
</feature>
<dbReference type="GO" id="GO:0032259">
    <property type="term" value="P:methylation"/>
    <property type="evidence" value="ECO:0007669"/>
    <property type="project" value="UniProtKB-KW"/>
</dbReference>
<dbReference type="HOGENOM" id="CLU_069129_5_0_9"/>
<evidence type="ECO:0000313" key="4">
    <source>
        <dbReference type="Proteomes" id="UP000033115"/>
    </source>
</evidence>
<evidence type="ECO:0000313" key="3">
    <source>
        <dbReference type="EMBL" id="AKA71870.1"/>
    </source>
</evidence>
<reference evidence="3 4" key="1">
    <citation type="journal article" date="2015" name="J. Biotechnol.">
        <title>Complete genome sequence of a malodorant-producing acetogen, Clostridium scatologenes ATCC 25775(T).</title>
        <authorList>
            <person name="Zhu Z."/>
            <person name="Guo T."/>
            <person name="Zheng H."/>
            <person name="Song T."/>
            <person name="Ouyang P."/>
            <person name="Xie J."/>
        </authorList>
    </citation>
    <scope>NUCLEOTIDE SEQUENCE [LARGE SCALE GENOMIC DNA]</scope>
    <source>
        <strain evidence="3 4">ATCC 25775</strain>
    </source>
</reference>
<dbReference type="Gene3D" id="3.40.50.150">
    <property type="entry name" value="Vaccinia Virus protein VP39"/>
    <property type="match status" value="1"/>
</dbReference>
<evidence type="ECO:0000256" key="1">
    <source>
        <dbReference type="ARBA" id="ARBA00022679"/>
    </source>
</evidence>
<dbReference type="SUPFAM" id="SSF53335">
    <property type="entry name" value="S-adenosyl-L-methionine-dependent methyltransferases"/>
    <property type="match status" value="1"/>
</dbReference>
<dbReference type="Gene3D" id="2.20.25.110">
    <property type="entry name" value="S-adenosyl-L-methionine-dependent methyltransferases"/>
    <property type="match status" value="1"/>
</dbReference>
<proteinExistence type="predicted"/>
<keyword evidence="4" id="KW-1185">Reference proteome</keyword>
<evidence type="ECO:0000259" key="2">
    <source>
        <dbReference type="Pfam" id="PF13649"/>
    </source>
</evidence>
<gene>
    <name evidence="3" type="ORF">CSCA_4745</name>
</gene>
<dbReference type="Proteomes" id="UP000033115">
    <property type="component" value="Chromosome"/>
</dbReference>
<keyword evidence="1 3" id="KW-0808">Transferase</keyword>
<keyword evidence="3" id="KW-0489">Methyltransferase</keyword>
<dbReference type="InterPro" id="IPR041698">
    <property type="entry name" value="Methyltransf_25"/>
</dbReference>
<organism evidence="3 4">
    <name type="scientific">Clostridium scatologenes</name>
    <dbReference type="NCBI Taxonomy" id="1548"/>
    <lineage>
        <taxon>Bacteria</taxon>
        <taxon>Bacillati</taxon>
        <taxon>Bacillota</taxon>
        <taxon>Clostridia</taxon>
        <taxon>Eubacteriales</taxon>
        <taxon>Clostridiaceae</taxon>
        <taxon>Clostridium</taxon>
    </lineage>
</organism>
<dbReference type="EMBL" id="CP009933">
    <property type="protein sequence ID" value="AKA71870.1"/>
    <property type="molecule type" value="Genomic_DNA"/>
</dbReference>
<accession>A0A0E3K3R6</accession>
<name>A0A0E3K3R6_CLOSL</name>
<dbReference type="PANTHER" id="PTHR43861:SF6">
    <property type="entry name" value="METHYLTRANSFERASE TYPE 11"/>
    <property type="match status" value="1"/>
</dbReference>
<dbReference type="GO" id="GO:0008168">
    <property type="term" value="F:methyltransferase activity"/>
    <property type="evidence" value="ECO:0007669"/>
    <property type="project" value="UniProtKB-KW"/>
</dbReference>
<dbReference type="STRING" id="1548.CSCA_4745"/>
<dbReference type="Pfam" id="PF13649">
    <property type="entry name" value="Methyltransf_25"/>
    <property type="match status" value="1"/>
</dbReference>
<protein>
    <submittedName>
        <fullName evidence="3">Methyltransferase type 12</fullName>
    </submittedName>
</protein>
<dbReference type="PANTHER" id="PTHR43861">
    <property type="entry name" value="TRANS-ACONITATE 2-METHYLTRANSFERASE-RELATED"/>
    <property type="match status" value="1"/>
</dbReference>
<dbReference type="CDD" id="cd02440">
    <property type="entry name" value="AdoMet_MTases"/>
    <property type="match status" value="1"/>
</dbReference>
<sequence>MKCYKDFAHIYDELINKDIDYKSWVQTILKNYDELNTDRKDYLDLGCGTGNITELIAEKFVSSWAVDLSYDMLTEAETKMRSKGIKVKFVCQDITQLNLNKKFNLITCCLDSTNYILEEEKLIAYFKGIYNHLKDDGIFVFDMNSYYKLTKILGNNIYNYDDENVTYIWENFLEDDIVDMYLTFFVKQGEYYRRFNEEHSERAYKHERICELLKLYGLELVKVMNNYEEKMINHETERITYIVKKRNKEEV</sequence>